<evidence type="ECO:0000313" key="7">
    <source>
        <dbReference type="EMBL" id="AWH94263.1"/>
    </source>
</evidence>
<name>A0AAD0JN63_9ACTN</name>
<evidence type="ECO:0000256" key="3">
    <source>
        <dbReference type="ARBA" id="ARBA00022741"/>
    </source>
</evidence>
<accession>A0AAD0JN63</accession>
<evidence type="ECO:0000256" key="1">
    <source>
        <dbReference type="ARBA" id="ARBA00006432"/>
    </source>
</evidence>
<dbReference type="PANTHER" id="PTHR43107">
    <property type="entry name" value="LONG-CHAIN FATTY ACID TRANSPORT PROTEIN"/>
    <property type="match status" value="1"/>
</dbReference>
<dbReference type="Gene3D" id="3.30.300.30">
    <property type="match status" value="1"/>
</dbReference>
<sequence>MADTVREQLRRHADSDSPAIRYEDLTVTWREYIAAADRRAGALDAVLDDSRPRHVGTLLENTPEMLYALAAGALGGVVIAGINATRRGEGLARDIRRADCQILLTDSQLAPLLDGLDLGDVKVIDTDSDEWAATVAASEPPADPPVADAGDPFMLIFTSGTSGDPKAVQVGNFTVTMSGEALAPSFELTADDVLYLSMPLFHSNAIMSGFSPAIAVGATMVLARRFSATRFGDDIRKYGVTYMNYVGKPLAYILDTPARPDDAETTLRAAFGNEAAAKDIPAFAERFGCTVRDAYGSTELAIIIVRTENSPLESIGEPFPGVAVYDPATMTECPRAIFDDTGAVANLDECVGELVNTEGAGFFAGYYNNEQATSDRMRDGMYWSGDLAYRDADGNVYMAGRSGDWLRVDGENMAAGIIEEILLRHPAVSRVAVYGLPDPRGVGDQLAAAVVVRHDSELDPTGLEEFLASQSDLSTKAWPRWVRVSDALPTTATNKILKRDLIKDGVGGTGDGADTWWEREERGTAYSVLADSRAGTAV</sequence>
<dbReference type="EMBL" id="CP015453">
    <property type="protein sequence ID" value="AWH94263.1"/>
    <property type="molecule type" value="Genomic_DNA"/>
</dbReference>
<reference evidence="7 8" key="1">
    <citation type="submission" date="2016-04" db="EMBL/GenBank/DDBJ databases">
        <title>Complete genome sequence of the haloalkaliphilic hydrocarbon-degrading bacterium Dietzia psychralcaliphila ILA-1T, isolated from a drain of a fish product-processing plant.</title>
        <authorList>
            <person name="Zhao J."/>
            <person name="Hu B."/>
            <person name="Geng S."/>
            <person name="Nie Y."/>
            <person name="Tang Y."/>
        </authorList>
    </citation>
    <scope>NUCLEOTIDE SEQUENCE [LARGE SCALE GENOMIC DNA]</scope>
    <source>
        <strain evidence="7 8">ILA-1</strain>
    </source>
</reference>
<dbReference type="InterPro" id="IPR000873">
    <property type="entry name" value="AMP-dep_synth/lig_dom"/>
</dbReference>
<keyword evidence="3" id="KW-0547">Nucleotide-binding</keyword>
<evidence type="ECO:0000256" key="4">
    <source>
        <dbReference type="ARBA" id="ARBA00022840"/>
    </source>
</evidence>
<keyword evidence="8" id="KW-1185">Reference proteome</keyword>
<dbReference type="Pfam" id="PF00501">
    <property type="entry name" value="AMP-binding"/>
    <property type="match status" value="1"/>
</dbReference>
<keyword evidence="4" id="KW-0067">ATP-binding</keyword>
<organism evidence="7 8">
    <name type="scientific">Dietzia psychralcaliphila</name>
    <dbReference type="NCBI Taxonomy" id="139021"/>
    <lineage>
        <taxon>Bacteria</taxon>
        <taxon>Bacillati</taxon>
        <taxon>Actinomycetota</taxon>
        <taxon>Actinomycetes</taxon>
        <taxon>Mycobacteriales</taxon>
        <taxon>Dietziaceae</taxon>
        <taxon>Dietzia</taxon>
    </lineage>
</organism>
<dbReference type="InterPro" id="IPR025110">
    <property type="entry name" value="AMP-bd_C"/>
</dbReference>
<dbReference type="Gene3D" id="3.40.50.12780">
    <property type="entry name" value="N-terminal domain of ligase-like"/>
    <property type="match status" value="1"/>
</dbReference>
<dbReference type="SUPFAM" id="SSF56801">
    <property type="entry name" value="Acetyl-CoA synthetase-like"/>
    <property type="match status" value="1"/>
</dbReference>
<dbReference type="GO" id="GO:0044539">
    <property type="term" value="P:long-chain fatty acid import into cell"/>
    <property type="evidence" value="ECO:0007669"/>
    <property type="project" value="TreeGrafter"/>
</dbReference>
<proteinExistence type="inferred from homology"/>
<feature type="domain" description="AMP-dependent synthetase/ligase" evidence="5">
    <location>
        <begin position="9"/>
        <end position="367"/>
    </location>
</feature>
<dbReference type="RefSeq" id="WP_107747779.1">
    <property type="nucleotide sequence ID" value="NZ_CP015453.1"/>
</dbReference>
<dbReference type="PROSITE" id="PS00455">
    <property type="entry name" value="AMP_BINDING"/>
    <property type="match status" value="1"/>
</dbReference>
<feature type="domain" description="AMP-binding enzyme C-terminal" evidence="6">
    <location>
        <begin position="418"/>
        <end position="495"/>
    </location>
</feature>
<evidence type="ECO:0000259" key="5">
    <source>
        <dbReference type="Pfam" id="PF00501"/>
    </source>
</evidence>
<keyword evidence="2" id="KW-0436">Ligase</keyword>
<dbReference type="InterPro" id="IPR042099">
    <property type="entry name" value="ANL_N_sf"/>
</dbReference>
<dbReference type="KEGG" id="dpc:A6048_00610"/>
<dbReference type="GO" id="GO:0005524">
    <property type="term" value="F:ATP binding"/>
    <property type="evidence" value="ECO:0007669"/>
    <property type="project" value="UniProtKB-KW"/>
</dbReference>
<gene>
    <name evidence="7" type="ORF">A6048_00610</name>
</gene>
<evidence type="ECO:0000256" key="2">
    <source>
        <dbReference type="ARBA" id="ARBA00022598"/>
    </source>
</evidence>
<dbReference type="InterPro" id="IPR045851">
    <property type="entry name" value="AMP-bd_C_sf"/>
</dbReference>
<evidence type="ECO:0000259" key="6">
    <source>
        <dbReference type="Pfam" id="PF13193"/>
    </source>
</evidence>
<protein>
    <submittedName>
        <fullName evidence="7">Acyl-CoA synthetase</fullName>
    </submittedName>
</protein>
<dbReference type="AlphaFoldDB" id="A0AAD0JN63"/>
<dbReference type="GO" id="GO:0005886">
    <property type="term" value="C:plasma membrane"/>
    <property type="evidence" value="ECO:0007669"/>
    <property type="project" value="TreeGrafter"/>
</dbReference>
<dbReference type="GO" id="GO:0004467">
    <property type="term" value="F:long-chain fatty acid-CoA ligase activity"/>
    <property type="evidence" value="ECO:0007669"/>
    <property type="project" value="TreeGrafter"/>
</dbReference>
<comment type="similarity">
    <text evidence="1">Belongs to the ATP-dependent AMP-binding enzyme family.</text>
</comment>
<dbReference type="Proteomes" id="UP000244903">
    <property type="component" value="Chromosome"/>
</dbReference>
<dbReference type="InterPro" id="IPR020845">
    <property type="entry name" value="AMP-binding_CS"/>
</dbReference>
<dbReference type="Pfam" id="PF13193">
    <property type="entry name" value="AMP-binding_C"/>
    <property type="match status" value="1"/>
</dbReference>
<dbReference type="PANTHER" id="PTHR43107:SF15">
    <property type="entry name" value="FATTY ACID TRANSPORT PROTEIN 3, ISOFORM A"/>
    <property type="match status" value="1"/>
</dbReference>
<evidence type="ECO:0000313" key="8">
    <source>
        <dbReference type="Proteomes" id="UP000244903"/>
    </source>
</evidence>
<dbReference type="GO" id="GO:0005324">
    <property type="term" value="F:long-chain fatty acid transmembrane transporter activity"/>
    <property type="evidence" value="ECO:0007669"/>
    <property type="project" value="TreeGrafter"/>
</dbReference>